<sequence>MITHTNIWKAIDLLAAEKGLSPSALAKMAGLNVTTFNPSKRVSADGRKRWPSTESLALILHATNTTLSNFSDLLDTVNLSSSHSPKKTKQSHSKKEKIDIFFSILPMSSLEKSSCFTSEGFPSGTAWKHEKKNPLLYLNPSSSYALIIDTKDYEPVFAYQSTLVISTVTVISKKSYIFYQIKKHPKPAFGYLLNKTDTHLEIQSINSIGSKTVPLTNLKWFHRIVGQSF</sequence>
<protein>
    <recommendedName>
        <fullName evidence="3">DNA-binding protein</fullName>
    </recommendedName>
</protein>
<accession>A0A7H1NTK2</accession>
<dbReference type="RefSeq" id="WP_203413302.1">
    <property type="nucleotide sequence ID" value="NZ_CP060244.1"/>
</dbReference>
<evidence type="ECO:0008006" key="3">
    <source>
        <dbReference type="Google" id="ProtNLM"/>
    </source>
</evidence>
<dbReference type="KEGG" id="ebla:JGUZn3_18980"/>
<name>A0A7H1NTK2_9PROT</name>
<keyword evidence="2" id="KW-1185">Reference proteome</keyword>
<dbReference type="Proteomes" id="UP000516349">
    <property type="component" value="Chromosome"/>
</dbReference>
<evidence type="ECO:0000313" key="1">
    <source>
        <dbReference type="EMBL" id="QNT79112.1"/>
    </source>
</evidence>
<proteinExistence type="predicted"/>
<gene>
    <name evidence="1" type="ORF">JGUZn3_18980</name>
</gene>
<reference evidence="1 2" key="1">
    <citation type="submission" date="2020-08" db="EMBL/GenBank/DDBJ databases">
        <title>Complete genome sequence of Entomobacter blattae G55GP.</title>
        <authorList>
            <person name="Poehlein A."/>
            <person name="Guzman J."/>
            <person name="Daniel R."/>
            <person name="Vilcinskas A."/>
        </authorList>
    </citation>
    <scope>NUCLEOTIDE SEQUENCE [LARGE SCALE GENOMIC DNA]</scope>
    <source>
        <strain evidence="1 2">G55GP</strain>
    </source>
</reference>
<organism evidence="1 2">
    <name type="scientific">Entomobacter blattae</name>
    <dbReference type="NCBI Taxonomy" id="2762277"/>
    <lineage>
        <taxon>Bacteria</taxon>
        <taxon>Pseudomonadati</taxon>
        <taxon>Pseudomonadota</taxon>
        <taxon>Alphaproteobacteria</taxon>
        <taxon>Acetobacterales</taxon>
        <taxon>Acetobacteraceae</taxon>
        <taxon>Entomobacter</taxon>
    </lineage>
</organism>
<evidence type="ECO:0000313" key="2">
    <source>
        <dbReference type="Proteomes" id="UP000516349"/>
    </source>
</evidence>
<dbReference type="AlphaFoldDB" id="A0A7H1NTK2"/>
<dbReference type="EMBL" id="CP060244">
    <property type="protein sequence ID" value="QNT79112.1"/>
    <property type="molecule type" value="Genomic_DNA"/>
</dbReference>